<dbReference type="EMBL" id="PDUG01000005">
    <property type="protein sequence ID" value="PIC27989.1"/>
    <property type="molecule type" value="Genomic_DNA"/>
</dbReference>
<feature type="domain" description="7TM GPCR serpentine receptor class x (Srx)" evidence="2">
    <location>
        <begin position="295"/>
        <end position="492"/>
    </location>
</feature>
<protein>
    <recommendedName>
        <fullName evidence="2">7TM GPCR serpentine receptor class x (Srx) domain-containing protein</fullName>
    </recommendedName>
</protein>
<dbReference type="Pfam" id="PF10328">
    <property type="entry name" value="7TM_GPCR_Srx"/>
    <property type="match status" value="2"/>
</dbReference>
<feature type="transmembrane region" description="Helical" evidence="1">
    <location>
        <begin position="439"/>
        <end position="465"/>
    </location>
</feature>
<dbReference type="PANTHER" id="PTHR22718">
    <property type="entry name" value="SERPENTINE RECEPTOR, CLASS X"/>
    <property type="match status" value="1"/>
</dbReference>
<keyword evidence="1" id="KW-0472">Membrane</keyword>
<evidence type="ECO:0000313" key="3">
    <source>
        <dbReference type="EMBL" id="PIC27989.1"/>
    </source>
</evidence>
<keyword evidence="1" id="KW-0812">Transmembrane</keyword>
<proteinExistence type="predicted"/>
<gene>
    <name evidence="3" type="primary">Cnig_chr_V.g20057</name>
    <name evidence="3" type="ORF">B9Z55_020057</name>
</gene>
<feature type="domain" description="7TM GPCR serpentine receptor class x (Srx)" evidence="2">
    <location>
        <begin position="15"/>
        <end position="283"/>
    </location>
</feature>
<evidence type="ECO:0000256" key="1">
    <source>
        <dbReference type="SAM" id="Phobius"/>
    </source>
</evidence>
<evidence type="ECO:0000313" key="4">
    <source>
        <dbReference type="Proteomes" id="UP000230233"/>
    </source>
</evidence>
<feature type="transmembrane region" description="Helical" evidence="1">
    <location>
        <begin position="45"/>
        <end position="67"/>
    </location>
</feature>
<keyword evidence="1" id="KW-1133">Transmembrane helix</keyword>
<dbReference type="PANTHER" id="PTHR22718:SF33">
    <property type="entry name" value="7TM GPCR SERPENTINE RECEPTOR CLASS X (SRX) DOMAIN-CONTAINING PROTEIN"/>
    <property type="match status" value="1"/>
</dbReference>
<dbReference type="STRING" id="1611254.A0A2G5TL40"/>
<feature type="transmembrane region" description="Helical" evidence="1">
    <location>
        <begin position="333"/>
        <end position="354"/>
    </location>
</feature>
<reference evidence="4" key="1">
    <citation type="submission" date="2017-10" db="EMBL/GenBank/DDBJ databases">
        <title>Rapid genome shrinkage in a self-fertile nematode reveals novel sperm competition proteins.</title>
        <authorList>
            <person name="Yin D."/>
            <person name="Schwarz E.M."/>
            <person name="Thomas C.G."/>
            <person name="Felde R.L."/>
            <person name="Korf I.F."/>
            <person name="Cutter A.D."/>
            <person name="Schartner C.M."/>
            <person name="Ralston E.J."/>
            <person name="Meyer B.J."/>
            <person name="Haag E.S."/>
        </authorList>
    </citation>
    <scope>NUCLEOTIDE SEQUENCE [LARGE SCALE GENOMIC DNA]</scope>
    <source>
        <strain evidence="4">JU1422</strain>
    </source>
</reference>
<dbReference type="Gene3D" id="1.20.1070.10">
    <property type="entry name" value="Rhodopsin 7-helix transmembrane proteins"/>
    <property type="match status" value="2"/>
</dbReference>
<dbReference type="Proteomes" id="UP000230233">
    <property type="component" value="Chromosome V"/>
</dbReference>
<dbReference type="InterPro" id="IPR019430">
    <property type="entry name" value="7TM_GPCR_serpentine_rcpt_Srx"/>
</dbReference>
<sequence length="569" mass="65828">MFESPLKIILGSILFLASSTGLLLNLTVVSPVFQLAFARDKSSIYVISSVNIVNDIAHLMITTFYLAPTIILNSFIVSEERNNNVTVFISFIFMVLWYIGNITQIVMAVNRWAVICILRSSIFTKRNLLICFAFTFLFATVKGYLIQYEFPCCAFLVDQSVLSYSYFQIENITNYTDQSDIPLNALSSIIPVICYTWIFYTIRSASKSITPDMRTGNQKRRGLQELSYAMQFCLISLFYTFSWIMFRIFPIIFNGRQIEWFILTSLCHVLNCSANAFVYIVFNQESFLVSNRKKSPWTLAFGSAFMFLWYFETITQMIMAFDRYVIICLRKHNLFTFTSTLVMFSLLIPISFVIMYHSQYMNPCCAFLFDQEYLSYSYYPIEGVPNYSDRFDLPLNASSSIISAICYILIFWTVHNSSATFSTVAGDQQKVRRRRDIRFAIQFSLLLVFYIFVWVLFRILPILLADRHVEWFILVPIFYTINCTSNAIIYIFFNSEVQSHLIPSQLISVLRYLGITQTSTPVQNRTIASVTAYSSVAPITHVAIRFIPVRKHQPFRSIGLLQNMNQSVV</sequence>
<feature type="transmembrane region" description="Helical" evidence="1">
    <location>
        <begin position="471"/>
        <end position="493"/>
    </location>
</feature>
<name>A0A2G5TL40_9PELO</name>
<dbReference type="OrthoDB" id="5846501at2759"/>
<feature type="transmembrane region" description="Helical" evidence="1">
    <location>
        <begin position="297"/>
        <end position="321"/>
    </location>
</feature>
<accession>A0A2G5TL40</accession>
<organism evidence="3 4">
    <name type="scientific">Caenorhabditis nigoni</name>
    <dbReference type="NCBI Taxonomy" id="1611254"/>
    <lineage>
        <taxon>Eukaryota</taxon>
        <taxon>Metazoa</taxon>
        <taxon>Ecdysozoa</taxon>
        <taxon>Nematoda</taxon>
        <taxon>Chromadorea</taxon>
        <taxon>Rhabditida</taxon>
        <taxon>Rhabditina</taxon>
        <taxon>Rhabditomorpha</taxon>
        <taxon>Rhabditoidea</taxon>
        <taxon>Rhabditidae</taxon>
        <taxon>Peloderinae</taxon>
        <taxon>Caenorhabditis</taxon>
    </lineage>
</organism>
<feature type="transmembrane region" description="Helical" evidence="1">
    <location>
        <begin position="228"/>
        <end position="248"/>
    </location>
</feature>
<feature type="transmembrane region" description="Helical" evidence="1">
    <location>
        <begin position="87"/>
        <end position="107"/>
    </location>
</feature>
<dbReference type="SUPFAM" id="SSF81321">
    <property type="entry name" value="Family A G protein-coupled receptor-like"/>
    <property type="match status" value="2"/>
</dbReference>
<feature type="transmembrane region" description="Helical" evidence="1">
    <location>
        <begin position="260"/>
        <end position="282"/>
    </location>
</feature>
<dbReference type="CDD" id="cd00637">
    <property type="entry name" value="7tm_classA_rhodopsin-like"/>
    <property type="match status" value="2"/>
</dbReference>
<comment type="caution">
    <text evidence="3">The sequence shown here is derived from an EMBL/GenBank/DDBJ whole genome shotgun (WGS) entry which is preliminary data.</text>
</comment>
<dbReference type="AlphaFoldDB" id="A0A2G5TL40"/>
<evidence type="ECO:0000259" key="2">
    <source>
        <dbReference type="Pfam" id="PF10328"/>
    </source>
</evidence>
<feature type="transmembrane region" description="Helical" evidence="1">
    <location>
        <begin position="128"/>
        <end position="146"/>
    </location>
</feature>
<keyword evidence="4" id="KW-1185">Reference proteome</keyword>
<feature type="transmembrane region" description="Helical" evidence="1">
    <location>
        <begin position="6"/>
        <end position="33"/>
    </location>
</feature>